<evidence type="ECO:0000313" key="6">
    <source>
        <dbReference type="EMBL" id="SEP65978.1"/>
    </source>
</evidence>
<sequence length="342" mass="38312">MKPLKKILLVLYPELRNSAGLRLARQLAERSGAQLQLLLCVFDPMVELAAARVQQLAKAQLLQQHSLWLDQLAAQWRNAGLQLQCELFWTEHAEEAVVARALEQMPDLVIRDLVTPGNEHGEHGEHAPALSMSDWRLARLCPAPLLLLRQDRAGLPRRIAVAADVGVEAATPTPAAGSINDLLATTALRMAIYAGAETHAVYSFPYRRPNRRPSVVVGISASISRLHREVHDAAVENFHQFARAYSLPEERAHWLDPQQEPALALQQFVREQHIDLLVLGSRQHRRLERLLLGSVSESLLRQLPCNLLLVKPPQFAEDLHRYVDVPALRQRYDEQAASADVA</sequence>
<evidence type="ECO:0000256" key="4">
    <source>
        <dbReference type="ARBA" id="ARBA00037131"/>
    </source>
</evidence>
<dbReference type="RefSeq" id="WP_177188771.1">
    <property type="nucleotide sequence ID" value="NZ_FOFS01000001.1"/>
</dbReference>
<dbReference type="GO" id="GO:0005737">
    <property type="term" value="C:cytoplasm"/>
    <property type="evidence" value="ECO:0007669"/>
    <property type="project" value="UniProtKB-SubCell"/>
</dbReference>
<keyword evidence="3" id="KW-0963">Cytoplasm</keyword>
<protein>
    <submittedName>
        <fullName evidence="6">Nucleotide-binding universal stress protein, UspA family</fullName>
    </submittedName>
</protein>
<comment type="similarity">
    <text evidence="2">Belongs to the universal stress protein A family.</text>
</comment>
<feature type="domain" description="UspA" evidence="5">
    <location>
        <begin position="258"/>
        <end position="311"/>
    </location>
</feature>
<dbReference type="PRINTS" id="PR01438">
    <property type="entry name" value="UNVRSLSTRESS"/>
</dbReference>
<dbReference type="CDD" id="cd00293">
    <property type="entry name" value="USP-like"/>
    <property type="match status" value="1"/>
</dbReference>
<evidence type="ECO:0000256" key="1">
    <source>
        <dbReference type="ARBA" id="ARBA00004496"/>
    </source>
</evidence>
<dbReference type="STRING" id="489703.SAMN04488038_101107"/>
<dbReference type="PANTHER" id="PTHR47892:SF1">
    <property type="entry name" value="UNIVERSAL STRESS PROTEIN E"/>
    <property type="match status" value="1"/>
</dbReference>
<comment type="subcellular location">
    <subcellularLocation>
        <location evidence="1">Cytoplasm</location>
    </subcellularLocation>
</comment>
<dbReference type="EMBL" id="FOFS01000001">
    <property type="protein sequence ID" value="SEP65978.1"/>
    <property type="molecule type" value="Genomic_DNA"/>
</dbReference>
<dbReference type="PANTHER" id="PTHR47892">
    <property type="entry name" value="UNIVERSAL STRESS PROTEIN E"/>
    <property type="match status" value="1"/>
</dbReference>
<keyword evidence="7" id="KW-1185">Reference proteome</keyword>
<reference evidence="6 7" key="1">
    <citation type="submission" date="2016-10" db="EMBL/GenBank/DDBJ databases">
        <authorList>
            <person name="de Groot N.N."/>
        </authorList>
    </citation>
    <scope>NUCLEOTIDE SEQUENCE [LARGE SCALE GENOMIC DNA]</scope>
    <source>
        <strain evidence="6 7">DSM 25927</strain>
    </source>
</reference>
<dbReference type="InterPro" id="IPR006015">
    <property type="entry name" value="Universal_stress_UspA"/>
</dbReference>
<dbReference type="Gene3D" id="3.40.50.12370">
    <property type="match status" value="1"/>
</dbReference>
<gene>
    <name evidence="6" type="ORF">SAMN04488038_101107</name>
</gene>
<dbReference type="Proteomes" id="UP000199233">
    <property type="component" value="Unassembled WGS sequence"/>
</dbReference>
<accession>A0A1H8ZQM2</accession>
<dbReference type="Pfam" id="PF00582">
    <property type="entry name" value="Usp"/>
    <property type="match status" value="1"/>
</dbReference>
<dbReference type="InterPro" id="IPR006016">
    <property type="entry name" value="UspA"/>
</dbReference>
<dbReference type="AlphaFoldDB" id="A0A1H8ZQM2"/>
<comment type="function">
    <text evidence="4">Required for resistance to DNA-damaging agents.</text>
</comment>
<evidence type="ECO:0000259" key="5">
    <source>
        <dbReference type="Pfam" id="PF00582"/>
    </source>
</evidence>
<evidence type="ECO:0000313" key="7">
    <source>
        <dbReference type="Proteomes" id="UP000199233"/>
    </source>
</evidence>
<proteinExistence type="inferred from homology"/>
<evidence type="ECO:0000256" key="2">
    <source>
        <dbReference type="ARBA" id="ARBA00008791"/>
    </source>
</evidence>
<organism evidence="6 7">
    <name type="scientific">Solimonas aquatica</name>
    <dbReference type="NCBI Taxonomy" id="489703"/>
    <lineage>
        <taxon>Bacteria</taxon>
        <taxon>Pseudomonadati</taxon>
        <taxon>Pseudomonadota</taxon>
        <taxon>Gammaproteobacteria</taxon>
        <taxon>Nevskiales</taxon>
        <taxon>Nevskiaceae</taxon>
        <taxon>Solimonas</taxon>
    </lineage>
</organism>
<name>A0A1H8ZQM2_9GAMM</name>
<dbReference type="SUPFAM" id="SSF52402">
    <property type="entry name" value="Adenine nucleotide alpha hydrolases-like"/>
    <property type="match status" value="2"/>
</dbReference>
<evidence type="ECO:0000256" key="3">
    <source>
        <dbReference type="ARBA" id="ARBA00022490"/>
    </source>
</evidence>